<dbReference type="AlphaFoldDB" id="A0A0B1SHX7"/>
<evidence type="ECO:0000313" key="2">
    <source>
        <dbReference type="Proteomes" id="UP000053660"/>
    </source>
</evidence>
<dbReference type="Proteomes" id="UP000053660">
    <property type="component" value="Unassembled WGS sequence"/>
</dbReference>
<name>A0A0B1SHX7_OESDE</name>
<sequence>MVHHLCGTTNPTAPCMINGVCSKGYPKDFRESTNINVDGYPRHKRPDDGRRAVKYLCKYVYKGSDRASLQLQNQARPNRYDEIRAHLDARYVCPPKALHHIFKYRSQFKSDVVYRLQVHLPDMQTVTLLPGQEGALQREGNRNSTLTAWFQLNADYELMLSEN</sequence>
<gene>
    <name evidence="1" type="ORF">OESDEN_17201</name>
</gene>
<proteinExistence type="predicted"/>
<protein>
    <submittedName>
        <fullName evidence="1">Uncharacterized protein</fullName>
    </submittedName>
</protein>
<keyword evidence="2" id="KW-1185">Reference proteome</keyword>
<dbReference type="OrthoDB" id="10055660at2759"/>
<accession>A0A0B1SHX7</accession>
<dbReference type="EMBL" id="KN575164">
    <property type="protein sequence ID" value="KHJ83102.1"/>
    <property type="molecule type" value="Genomic_DNA"/>
</dbReference>
<reference evidence="1 2" key="1">
    <citation type="submission" date="2014-03" db="EMBL/GenBank/DDBJ databases">
        <title>Draft genome of the hookworm Oesophagostomum dentatum.</title>
        <authorList>
            <person name="Mitreva M."/>
        </authorList>
    </citation>
    <scope>NUCLEOTIDE SEQUENCE [LARGE SCALE GENOMIC DNA]</scope>
    <source>
        <strain evidence="1 2">OD-Hann</strain>
    </source>
</reference>
<organism evidence="1 2">
    <name type="scientific">Oesophagostomum dentatum</name>
    <name type="common">Nodular worm</name>
    <dbReference type="NCBI Taxonomy" id="61180"/>
    <lineage>
        <taxon>Eukaryota</taxon>
        <taxon>Metazoa</taxon>
        <taxon>Ecdysozoa</taxon>
        <taxon>Nematoda</taxon>
        <taxon>Chromadorea</taxon>
        <taxon>Rhabditida</taxon>
        <taxon>Rhabditina</taxon>
        <taxon>Rhabditomorpha</taxon>
        <taxon>Strongyloidea</taxon>
        <taxon>Strongylidae</taxon>
        <taxon>Oesophagostomum</taxon>
    </lineage>
</organism>
<feature type="non-terminal residue" evidence="1">
    <location>
        <position position="163"/>
    </location>
</feature>
<evidence type="ECO:0000313" key="1">
    <source>
        <dbReference type="EMBL" id="KHJ83102.1"/>
    </source>
</evidence>